<sequence>MAFTITYLLFFSFLLLVLAYWSFSALLPKSPPISLSCLFARTIIGAVLGIAALYVIIVVASISI</sequence>
<reference evidence="2" key="1">
    <citation type="submission" date="2023-03" db="EMBL/GenBank/DDBJ databases">
        <title>a new species belonging to Providencia genus.</title>
        <authorList>
            <person name="Yang W."/>
            <person name="Hu F."/>
            <person name="Shen S."/>
            <person name="Ding L."/>
            <person name="Yin D."/>
        </authorList>
    </citation>
    <scope>NUCLEOTIDE SEQUENCE</scope>
    <source>
        <strain evidence="2">CRE-3FA-0001</strain>
    </source>
</reference>
<evidence type="ECO:0000313" key="4">
    <source>
        <dbReference type="Proteomes" id="UP001156701"/>
    </source>
</evidence>
<keyword evidence="1" id="KW-0812">Transmembrane</keyword>
<evidence type="ECO:0000313" key="2">
    <source>
        <dbReference type="EMBL" id="MDG4695614.1"/>
    </source>
</evidence>
<keyword evidence="1" id="KW-0472">Membrane</keyword>
<feature type="transmembrane region" description="Helical" evidence="1">
    <location>
        <begin position="40"/>
        <end position="62"/>
    </location>
</feature>
<dbReference type="RefSeq" id="WP_166687093.1">
    <property type="nucleotide sequence ID" value="NZ_JARRYG010000004.1"/>
</dbReference>
<dbReference type="AlphaFoldDB" id="A0AA42JYQ3"/>
<organism evidence="2 4">
    <name type="scientific">Providencia huashanensis</name>
    <dbReference type="NCBI Taxonomy" id="3037798"/>
    <lineage>
        <taxon>Bacteria</taxon>
        <taxon>Pseudomonadati</taxon>
        <taxon>Pseudomonadota</taxon>
        <taxon>Gammaproteobacteria</taxon>
        <taxon>Enterobacterales</taxon>
        <taxon>Morganellaceae</taxon>
        <taxon>Providencia</taxon>
    </lineage>
</organism>
<accession>A0AA42JYQ3</accession>
<dbReference type="Proteomes" id="UP001156701">
    <property type="component" value="Unassembled WGS sequence"/>
</dbReference>
<keyword evidence="1" id="KW-1133">Transmembrane helix</keyword>
<dbReference type="EMBL" id="JARRYG010000004">
    <property type="protein sequence ID" value="MDG4695614.1"/>
    <property type="molecule type" value="Genomic_DNA"/>
</dbReference>
<evidence type="ECO:0000256" key="1">
    <source>
        <dbReference type="SAM" id="Phobius"/>
    </source>
</evidence>
<reference evidence="3" key="2">
    <citation type="submission" date="2023-07" db="EMBL/GenBank/DDBJ databases">
        <authorList>
            <person name="Yang W."/>
            <person name="Chen J."/>
            <person name="Ji P."/>
            <person name="Hu F."/>
        </authorList>
    </citation>
    <scope>NUCLEOTIDE SEQUENCE</scope>
    <source>
        <strain evidence="3">CRE-138-0111</strain>
    </source>
</reference>
<dbReference type="Proteomes" id="UP001176478">
    <property type="component" value="Unassembled WGS sequence"/>
</dbReference>
<reference evidence="3" key="3">
    <citation type="journal article" date="2024" name="Int. J. Antimicrob. Agents">
        <title>Identification of a novel Providencia species showing multi-drug-resistant in three patients with hospital-acquired infection.</title>
        <authorList>
            <person name="Yang W."/>
            <person name="Chen J."/>
            <person name="Yang F."/>
            <person name="Ji P."/>
            <person name="Shen S."/>
            <person name="Yin D."/>
            <person name="Hu F."/>
        </authorList>
    </citation>
    <scope>NUCLEOTIDE SEQUENCE</scope>
    <source>
        <strain evidence="3">CRE-138-0111</strain>
    </source>
</reference>
<gene>
    <name evidence="2" type="ORF">P7V44_05095</name>
    <name evidence="3" type="ORF">Q5E86_08455</name>
</gene>
<keyword evidence="5" id="KW-1185">Reference proteome</keyword>
<evidence type="ECO:0000313" key="5">
    <source>
        <dbReference type="Proteomes" id="UP001176478"/>
    </source>
</evidence>
<evidence type="ECO:0000313" key="3">
    <source>
        <dbReference type="EMBL" id="MDO7856389.1"/>
    </source>
</evidence>
<proteinExistence type="predicted"/>
<name>A0AA42JYQ3_9GAMM</name>
<dbReference type="EMBL" id="JAUQTG010000003">
    <property type="protein sequence ID" value="MDO7856389.1"/>
    <property type="molecule type" value="Genomic_DNA"/>
</dbReference>
<comment type="caution">
    <text evidence="2">The sequence shown here is derived from an EMBL/GenBank/DDBJ whole genome shotgun (WGS) entry which is preliminary data.</text>
</comment>
<protein>
    <submittedName>
        <fullName evidence="2">Uncharacterized protein</fullName>
    </submittedName>
</protein>